<dbReference type="EC" id="2.5.1.17" evidence="4"/>
<evidence type="ECO:0000313" key="7">
    <source>
        <dbReference type="Proteomes" id="UP001370348"/>
    </source>
</evidence>
<dbReference type="InterPro" id="IPR029499">
    <property type="entry name" value="PduO-typ"/>
</dbReference>
<keyword evidence="4" id="KW-0169">Cobalamin biosynthesis</keyword>
<dbReference type="Proteomes" id="UP001370348">
    <property type="component" value="Chromosome"/>
</dbReference>
<dbReference type="SUPFAM" id="SSF89028">
    <property type="entry name" value="Cobalamin adenosyltransferase-like"/>
    <property type="match status" value="1"/>
</dbReference>
<name>A0ABZ2LPI3_9BACT</name>
<keyword evidence="7" id="KW-1185">Reference proteome</keyword>
<dbReference type="NCBIfam" id="TIGR00636">
    <property type="entry name" value="PduO_Nterm"/>
    <property type="match status" value="1"/>
</dbReference>
<evidence type="ECO:0000256" key="2">
    <source>
        <dbReference type="ARBA" id="ARBA00022741"/>
    </source>
</evidence>
<dbReference type="RefSeq" id="WP_394821885.1">
    <property type="nucleotide sequence ID" value="NZ_CP089984.1"/>
</dbReference>
<dbReference type="GO" id="GO:0008817">
    <property type="term" value="F:corrinoid adenosyltransferase activity"/>
    <property type="evidence" value="ECO:0007669"/>
    <property type="project" value="UniProtKB-EC"/>
</dbReference>
<dbReference type="EMBL" id="CP089984">
    <property type="protein sequence ID" value="WXB12265.1"/>
    <property type="molecule type" value="Genomic_DNA"/>
</dbReference>
<keyword evidence="1 4" id="KW-0808">Transferase</keyword>
<dbReference type="PANTHER" id="PTHR12213">
    <property type="entry name" value="CORRINOID ADENOSYLTRANSFERASE"/>
    <property type="match status" value="1"/>
</dbReference>
<evidence type="ECO:0000256" key="3">
    <source>
        <dbReference type="ARBA" id="ARBA00022840"/>
    </source>
</evidence>
<organism evidence="6 7">
    <name type="scientific">Pendulispora albinea</name>
    <dbReference type="NCBI Taxonomy" id="2741071"/>
    <lineage>
        <taxon>Bacteria</taxon>
        <taxon>Pseudomonadati</taxon>
        <taxon>Myxococcota</taxon>
        <taxon>Myxococcia</taxon>
        <taxon>Myxococcales</taxon>
        <taxon>Sorangiineae</taxon>
        <taxon>Pendulisporaceae</taxon>
        <taxon>Pendulispora</taxon>
    </lineage>
</organism>
<keyword evidence="3 4" id="KW-0067">ATP-binding</keyword>
<dbReference type="InterPro" id="IPR016030">
    <property type="entry name" value="CblAdoTrfase-like"/>
</dbReference>
<keyword evidence="2 4" id="KW-0547">Nucleotide-binding</keyword>
<evidence type="ECO:0000256" key="4">
    <source>
        <dbReference type="RuleBase" id="RU366026"/>
    </source>
</evidence>
<reference evidence="6 7" key="1">
    <citation type="submission" date="2021-12" db="EMBL/GenBank/DDBJ databases">
        <title>Discovery of the Pendulisporaceae a myxobacterial family with distinct sporulation behavior and unique specialized metabolism.</title>
        <authorList>
            <person name="Garcia R."/>
            <person name="Popoff A."/>
            <person name="Bader C.D."/>
            <person name="Loehr J."/>
            <person name="Walesch S."/>
            <person name="Walt C."/>
            <person name="Boldt J."/>
            <person name="Bunk B."/>
            <person name="Haeckl F.J.F.P.J."/>
            <person name="Gunesch A.P."/>
            <person name="Birkelbach J."/>
            <person name="Nuebel U."/>
            <person name="Pietschmann T."/>
            <person name="Bach T."/>
            <person name="Mueller R."/>
        </authorList>
    </citation>
    <scope>NUCLEOTIDE SEQUENCE [LARGE SCALE GENOMIC DNA]</scope>
    <source>
        <strain evidence="6 7">MSr11954</strain>
    </source>
</reference>
<comment type="pathway">
    <text evidence="4">Cofactor biosynthesis; adenosylcobalamin biosynthesis; adenosylcobalamin from cob(II)yrinate a,c-diamide: step 2/7.</text>
</comment>
<gene>
    <name evidence="6" type="ORF">LZC94_31000</name>
</gene>
<dbReference type="Gene3D" id="1.20.1200.10">
    <property type="entry name" value="Cobalamin adenosyltransferase-like"/>
    <property type="match status" value="1"/>
</dbReference>
<proteinExistence type="inferred from homology"/>
<protein>
    <recommendedName>
        <fullName evidence="4">Corrinoid adenosyltransferase</fullName>
        <ecNumber evidence="4">2.5.1.17</ecNumber>
    </recommendedName>
    <alternativeName>
        <fullName evidence="4">Cob(II)alamin adenosyltransferase</fullName>
    </alternativeName>
    <alternativeName>
        <fullName evidence="4">Cob(II)yrinic acid a,c-diamide adenosyltransferase</fullName>
    </alternativeName>
    <alternativeName>
        <fullName evidence="4">Cobinamide/cobalamin adenosyltransferase</fullName>
    </alternativeName>
</protein>
<dbReference type="Pfam" id="PF01923">
    <property type="entry name" value="Cob_adeno_trans"/>
    <property type="match status" value="1"/>
</dbReference>
<comment type="catalytic activity">
    <reaction evidence="4">
        <text>2 cob(II)yrinate a,c diamide + reduced [electron-transfer flavoprotein] + 2 ATP = 2 adenosylcob(III)yrinate a,c-diamide + 2 triphosphate + oxidized [electron-transfer flavoprotein] + 3 H(+)</text>
        <dbReference type="Rhea" id="RHEA:11528"/>
        <dbReference type="Rhea" id="RHEA-COMP:10685"/>
        <dbReference type="Rhea" id="RHEA-COMP:10686"/>
        <dbReference type="ChEBI" id="CHEBI:15378"/>
        <dbReference type="ChEBI" id="CHEBI:18036"/>
        <dbReference type="ChEBI" id="CHEBI:30616"/>
        <dbReference type="ChEBI" id="CHEBI:57692"/>
        <dbReference type="ChEBI" id="CHEBI:58307"/>
        <dbReference type="ChEBI" id="CHEBI:58503"/>
        <dbReference type="ChEBI" id="CHEBI:58537"/>
        <dbReference type="EC" id="2.5.1.17"/>
    </reaction>
</comment>
<evidence type="ECO:0000313" key="6">
    <source>
        <dbReference type="EMBL" id="WXB12265.1"/>
    </source>
</evidence>
<accession>A0ABZ2LPI3</accession>
<dbReference type="PANTHER" id="PTHR12213:SF0">
    <property type="entry name" value="CORRINOID ADENOSYLTRANSFERASE MMAB"/>
    <property type="match status" value="1"/>
</dbReference>
<evidence type="ECO:0000259" key="5">
    <source>
        <dbReference type="Pfam" id="PF01923"/>
    </source>
</evidence>
<dbReference type="InterPro" id="IPR036451">
    <property type="entry name" value="CblAdoTrfase-like_sf"/>
</dbReference>
<evidence type="ECO:0000256" key="1">
    <source>
        <dbReference type="ARBA" id="ARBA00022679"/>
    </source>
</evidence>
<feature type="domain" description="Cobalamin adenosyltransferase-like" evidence="5">
    <location>
        <begin position="3"/>
        <end position="181"/>
    </location>
</feature>
<comment type="catalytic activity">
    <reaction evidence="4">
        <text>2 cob(II)alamin + reduced [electron-transfer flavoprotein] + 2 ATP = 2 adenosylcob(III)alamin + 2 triphosphate + oxidized [electron-transfer flavoprotein] + 3 H(+)</text>
        <dbReference type="Rhea" id="RHEA:28671"/>
        <dbReference type="Rhea" id="RHEA-COMP:10685"/>
        <dbReference type="Rhea" id="RHEA-COMP:10686"/>
        <dbReference type="ChEBI" id="CHEBI:15378"/>
        <dbReference type="ChEBI" id="CHEBI:16304"/>
        <dbReference type="ChEBI" id="CHEBI:18036"/>
        <dbReference type="ChEBI" id="CHEBI:18408"/>
        <dbReference type="ChEBI" id="CHEBI:30616"/>
        <dbReference type="ChEBI" id="CHEBI:57692"/>
        <dbReference type="ChEBI" id="CHEBI:58307"/>
        <dbReference type="EC" id="2.5.1.17"/>
    </reaction>
</comment>
<sequence length="200" mass="21407">MKIYTKTGDDGTTGLFGGGRVAKASARVDAYGTVDELNATVGLARAHGLEAATEAVLEQVQVDLFCLGAELACVPGKEGKLSMKPIDGDDIERLEKAIDASEGQLPPLMNFVLPGGSLQAASLHLARTVCRRAERAVLSIRDGGDGRGGQDGRDARDAEVRRELIVYLNRLSDLLFSLARTENRAKNIPDIPWVPRQPKG</sequence>
<comment type="similarity">
    <text evidence="4">Belongs to the Cob(I)alamin adenosyltransferase family.</text>
</comment>